<keyword evidence="3" id="KW-1185">Reference proteome</keyword>
<evidence type="ECO:0000313" key="3">
    <source>
        <dbReference type="Proteomes" id="UP001331761"/>
    </source>
</evidence>
<accession>A0AAN8ET20</accession>
<reference evidence="2 3" key="1">
    <citation type="submission" date="2019-10" db="EMBL/GenBank/DDBJ databases">
        <title>Assembly and Annotation for the nematode Trichostrongylus colubriformis.</title>
        <authorList>
            <person name="Martin J."/>
        </authorList>
    </citation>
    <scope>NUCLEOTIDE SEQUENCE [LARGE SCALE GENOMIC DNA]</scope>
    <source>
        <strain evidence="2">G859</strain>
        <tissue evidence="2">Whole worm</tissue>
    </source>
</reference>
<feature type="region of interest" description="Disordered" evidence="1">
    <location>
        <begin position="151"/>
        <end position="171"/>
    </location>
</feature>
<proteinExistence type="predicted"/>
<comment type="caution">
    <text evidence="2">The sequence shown here is derived from an EMBL/GenBank/DDBJ whole genome shotgun (WGS) entry which is preliminary data.</text>
</comment>
<name>A0AAN8ET20_TRICO</name>
<dbReference type="EMBL" id="WIXE01023036">
    <property type="protein sequence ID" value="KAK5966851.1"/>
    <property type="molecule type" value="Genomic_DNA"/>
</dbReference>
<organism evidence="2 3">
    <name type="scientific">Trichostrongylus colubriformis</name>
    <name type="common">Black scour worm</name>
    <dbReference type="NCBI Taxonomy" id="6319"/>
    <lineage>
        <taxon>Eukaryota</taxon>
        <taxon>Metazoa</taxon>
        <taxon>Ecdysozoa</taxon>
        <taxon>Nematoda</taxon>
        <taxon>Chromadorea</taxon>
        <taxon>Rhabditida</taxon>
        <taxon>Rhabditina</taxon>
        <taxon>Rhabditomorpha</taxon>
        <taxon>Strongyloidea</taxon>
        <taxon>Trichostrongylidae</taxon>
        <taxon>Trichostrongylus</taxon>
    </lineage>
</organism>
<dbReference type="AlphaFoldDB" id="A0AAN8ET20"/>
<feature type="compositionally biased region" description="Basic and acidic residues" evidence="1">
    <location>
        <begin position="158"/>
        <end position="171"/>
    </location>
</feature>
<protein>
    <submittedName>
        <fullName evidence="2">Uncharacterized protein</fullName>
    </submittedName>
</protein>
<evidence type="ECO:0000256" key="1">
    <source>
        <dbReference type="SAM" id="MobiDB-lite"/>
    </source>
</evidence>
<sequence>MPLSFLLKARDAGADMDTLCKEVKAEQLEVFDASGNQMDFLGCMETKMELVGGDRGIIQMHVKRLRDEVVLLEQAFSRTFQEPGFDPVYPSAVIPSSEISPYRIDIDDYKSDYLLTRMPRVNLTGPRSKGPPRPHEGHQIREFLSAGAVNRHLAGGRPVREREAGADGEKR</sequence>
<gene>
    <name evidence="2" type="ORF">GCK32_012506</name>
</gene>
<evidence type="ECO:0000313" key="2">
    <source>
        <dbReference type="EMBL" id="KAK5966851.1"/>
    </source>
</evidence>
<dbReference type="Proteomes" id="UP001331761">
    <property type="component" value="Unassembled WGS sequence"/>
</dbReference>